<dbReference type="Proteomes" id="UP000442105">
    <property type="component" value="Unassembled WGS sequence"/>
</dbReference>
<feature type="chain" id="PRO_5041170029" evidence="1">
    <location>
        <begin position="20"/>
        <end position="186"/>
    </location>
</feature>
<proteinExistence type="predicted"/>
<dbReference type="RefSeq" id="WP_118311061.1">
    <property type="nucleotide sequence ID" value="NZ_JAQEAK010000089.1"/>
</dbReference>
<dbReference type="EMBL" id="VZCW01000138">
    <property type="protein sequence ID" value="MQN12280.1"/>
    <property type="molecule type" value="Genomic_DNA"/>
</dbReference>
<comment type="caution">
    <text evidence="3">The sequence shown here is derived from an EMBL/GenBank/DDBJ whole genome shotgun (WGS) entry which is preliminary data.</text>
</comment>
<sequence>MKRLVYMMMALVVLFAANSCKDKKTAQVITPTDSLDLEEVADDSTIYGVCGEGTSMHNLELISDEGDTLSVFIDDEQPDIVQGGLLAGDRIALIGYKAQDGEMMAQKIINLTSLLGKWTSLDKNFDLLEGGEVKNNVKAETNPWTSWKILNGKLLLNKDTFAIDKLGSDSLMLENTQGIYVFKRQE</sequence>
<feature type="signal peptide" evidence="1">
    <location>
        <begin position="1"/>
        <end position="19"/>
    </location>
</feature>
<accession>A0A646FT97</accession>
<dbReference type="EMBL" id="VZAH01000158">
    <property type="protein sequence ID" value="MQP15786.1"/>
    <property type="molecule type" value="Genomic_DNA"/>
</dbReference>
<evidence type="ECO:0000313" key="2">
    <source>
        <dbReference type="EMBL" id="MQN12280.1"/>
    </source>
</evidence>
<evidence type="ECO:0000313" key="3">
    <source>
        <dbReference type="EMBL" id="MQP15786.1"/>
    </source>
</evidence>
<dbReference type="Proteomes" id="UP000477980">
    <property type="component" value="Unassembled WGS sequence"/>
</dbReference>
<evidence type="ECO:0000256" key="1">
    <source>
        <dbReference type="SAM" id="SignalP"/>
    </source>
</evidence>
<organism evidence="3 5">
    <name type="scientific">Segatella copri</name>
    <dbReference type="NCBI Taxonomy" id="165179"/>
    <lineage>
        <taxon>Bacteria</taxon>
        <taxon>Pseudomonadati</taxon>
        <taxon>Bacteroidota</taxon>
        <taxon>Bacteroidia</taxon>
        <taxon>Bacteroidales</taxon>
        <taxon>Prevotellaceae</taxon>
        <taxon>Segatella</taxon>
    </lineage>
</organism>
<reference evidence="4 5" key="1">
    <citation type="submission" date="2019-09" db="EMBL/GenBank/DDBJ databases">
        <title>Distinct polysaccharide growth profiles of human intestinal Prevotella copri isolates.</title>
        <authorList>
            <person name="Fehlner-Peach H."/>
            <person name="Magnabosco C."/>
            <person name="Raghavan V."/>
            <person name="Scher J.U."/>
            <person name="Tett A."/>
            <person name="Cox L.M."/>
            <person name="Gottsegen C."/>
            <person name="Watters A."/>
            <person name="Wiltshire- Gordon J.D."/>
            <person name="Segata N."/>
            <person name="Bonneau R."/>
            <person name="Littman D.R."/>
        </authorList>
    </citation>
    <scope>NUCLEOTIDE SEQUENCE [LARGE SCALE GENOMIC DNA]</scope>
    <source>
        <strain evidence="5">iAA917</strain>
        <strain evidence="3">IAA917</strain>
        <strain evidence="4">iAQ1179</strain>
        <strain evidence="2">IAQ1179</strain>
    </source>
</reference>
<dbReference type="AlphaFoldDB" id="A0A646FT97"/>
<protein>
    <submittedName>
        <fullName evidence="3">Lipocalin family protein</fullName>
    </submittedName>
</protein>
<gene>
    <name evidence="3" type="ORF">F7D25_15565</name>
    <name evidence="2" type="ORF">F7D95_05475</name>
</gene>
<name>A0A646FT97_9BACT</name>
<keyword evidence="1" id="KW-0732">Signal</keyword>
<evidence type="ECO:0000313" key="5">
    <source>
        <dbReference type="Proteomes" id="UP000477980"/>
    </source>
</evidence>
<evidence type="ECO:0000313" key="4">
    <source>
        <dbReference type="Proteomes" id="UP000442105"/>
    </source>
</evidence>
<dbReference type="OrthoDB" id="1077683at2"/>